<evidence type="ECO:0000256" key="7">
    <source>
        <dbReference type="SAM" id="Phobius"/>
    </source>
</evidence>
<comment type="similarity">
    <text evidence="2">Belongs to the glycosyltransferase 31 family. Beta3-Gal-T subfamily.</text>
</comment>
<name>A0A7E4V1Y5_PANRE</name>
<dbReference type="PANTHER" id="PTHR23033:SF8">
    <property type="entry name" value="HEXOSYLTRANSFERASE"/>
    <property type="match status" value="1"/>
</dbReference>
<dbReference type="PANTHER" id="PTHR23033">
    <property type="entry name" value="BETA1,3-GALACTOSYLTRANSFERASE"/>
    <property type="match status" value="1"/>
</dbReference>
<dbReference type="Gene3D" id="3.90.550.50">
    <property type="match status" value="1"/>
</dbReference>
<evidence type="ECO:0000256" key="5">
    <source>
        <dbReference type="ARBA" id="ARBA00022989"/>
    </source>
</evidence>
<reference evidence="9" key="2">
    <citation type="submission" date="2020-10" db="UniProtKB">
        <authorList>
            <consortium name="WormBaseParasite"/>
        </authorList>
    </citation>
    <scope>IDENTIFICATION</scope>
</reference>
<evidence type="ECO:0000313" key="9">
    <source>
        <dbReference type="WBParaSite" id="Pan_g15598.t1"/>
    </source>
</evidence>
<keyword evidence="6 7" id="KW-0472">Membrane</keyword>
<evidence type="ECO:0000313" key="8">
    <source>
        <dbReference type="Proteomes" id="UP000492821"/>
    </source>
</evidence>
<organism evidence="8 9">
    <name type="scientific">Panagrellus redivivus</name>
    <name type="common">Microworm</name>
    <dbReference type="NCBI Taxonomy" id="6233"/>
    <lineage>
        <taxon>Eukaryota</taxon>
        <taxon>Metazoa</taxon>
        <taxon>Ecdysozoa</taxon>
        <taxon>Nematoda</taxon>
        <taxon>Chromadorea</taxon>
        <taxon>Rhabditida</taxon>
        <taxon>Tylenchina</taxon>
        <taxon>Panagrolaimomorpha</taxon>
        <taxon>Panagrolaimoidea</taxon>
        <taxon>Panagrolaimidae</taxon>
        <taxon>Panagrellus</taxon>
    </lineage>
</organism>
<dbReference type="InterPro" id="IPR026050">
    <property type="entry name" value="C1GALT1/C1GALT1_chp1"/>
</dbReference>
<dbReference type="GO" id="GO:0016263">
    <property type="term" value="F:glycoprotein-N-acetylgalactosamine 3-beta-galactosyltransferase activity"/>
    <property type="evidence" value="ECO:0007669"/>
    <property type="project" value="TreeGrafter"/>
</dbReference>
<keyword evidence="4" id="KW-0735">Signal-anchor</keyword>
<dbReference type="GO" id="GO:0016020">
    <property type="term" value="C:membrane"/>
    <property type="evidence" value="ECO:0007669"/>
    <property type="project" value="UniProtKB-SubCell"/>
</dbReference>
<reference evidence="8" key="1">
    <citation type="journal article" date="2013" name="Genetics">
        <title>The draft genome and transcriptome of Panagrellus redivivus are shaped by the harsh demands of a free-living lifestyle.</title>
        <authorList>
            <person name="Srinivasan J."/>
            <person name="Dillman A.R."/>
            <person name="Macchietto M.G."/>
            <person name="Heikkinen L."/>
            <person name="Lakso M."/>
            <person name="Fracchia K.M."/>
            <person name="Antoshechkin I."/>
            <person name="Mortazavi A."/>
            <person name="Wong G."/>
            <person name="Sternberg P.W."/>
        </authorList>
    </citation>
    <scope>NUCLEOTIDE SEQUENCE [LARGE SCALE GENOMIC DNA]</scope>
    <source>
        <strain evidence="8">MT8872</strain>
    </source>
</reference>
<proteinExistence type="inferred from homology"/>
<keyword evidence="8" id="KW-1185">Reference proteome</keyword>
<keyword evidence="3 7" id="KW-0812">Transmembrane</keyword>
<evidence type="ECO:0000256" key="2">
    <source>
        <dbReference type="ARBA" id="ARBA00006462"/>
    </source>
</evidence>
<dbReference type="WBParaSite" id="Pan_g15598.t1">
    <property type="protein sequence ID" value="Pan_g15598.t1"/>
    <property type="gene ID" value="Pan_g15598"/>
</dbReference>
<dbReference type="AlphaFoldDB" id="A0A7E4V1Y5"/>
<feature type="transmembrane region" description="Helical" evidence="7">
    <location>
        <begin position="21"/>
        <end position="42"/>
    </location>
</feature>
<dbReference type="Proteomes" id="UP000492821">
    <property type="component" value="Unassembled WGS sequence"/>
</dbReference>
<evidence type="ECO:0000256" key="1">
    <source>
        <dbReference type="ARBA" id="ARBA00004606"/>
    </source>
</evidence>
<protein>
    <submittedName>
        <fullName evidence="9">Hexosyltransferase</fullName>
    </submittedName>
</protein>
<keyword evidence="5 7" id="KW-1133">Transmembrane helix</keyword>
<sequence length="332" mass="38255">MRTLSHLQPLLLGLPSNHKRSVSWWPLIFGLLIGIFLGRILYFEHETELDTAIQAEIKTKYSHKDPDHTADVYLRCIVMVQAATDKPHKFVASVRDTYSKRCNETLYFTSIKKLEQRFSSELEIFHLDGNVDPRQYPLYHDILAYIHSKRKPASDNVWNIILNEQNYLITSNVRHFLSRLSTEDEIIVGRVTDIRSIFDYIFPLSSTVMFNIDAGIILSSAALKKIVLETHDCGPYKWGMPLYTGKALLQCAKTMGFQIWDPIDEEKKRTVIGKSPRNTFAVGKYAIFGRTYEEARKTSDCCSESAVLFGLVNYRDQRVLEYALEKVRVFGL</sequence>
<evidence type="ECO:0000256" key="6">
    <source>
        <dbReference type="ARBA" id="ARBA00023136"/>
    </source>
</evidence>
<accession>A0A7E4V1Y5</accession>
<evidence type="ECO:0000256" key="4">
    <source>
        <dbReference type="ARBA" id="ARBA00022968"/>
    </source>
</evidence>
<comment type="subcellular location">
    <subcellularLocation>
        <location evidence="1">Membrane</location>
        <topology evidence="1">Single-pass type II membrane protein</topology>
    </subcellularLocation>
</comment>
<evidence type="ECO:0000256" key="3">
    <source>
        <dbReference type="ARBA" id="ARBA00022692"/>
    </source>
</evidence>